<evidence type="ECO:0000313" key="2">
    <source>
        <dbReference type="EMBL" id="QZD87341.1"/>
    </source>
</evidence>
<dbReference type="Pfam" id="PF09509">
    <property type="entry name" value="Hypoth_Ymh"/>
    <property type="match status" value="1"/>
</dbReference>
<name>A0ABX8ZEB4_9SPHN</name>
<dbReference type="InterPro" id="IPR012654">
    <property type="entry name" value="CHP02391"/>
</dbReference>
<sequence length="159" mass="18161">MAILEQFEWVVRNVSFFTDEPASQEGDQHPFVIRDIHTKLPKKVTKLFDDAHYAEATFHAAKFVDRRVAKMSGLELSGAALMQQAFNDKNPKMALNALSNETEKTEQKGYMSLFVGLVWAIRNPRGHDASIRDEQSLCLEHLSFISMLMRRLEEAGQTF</sequence>
<feature type="domain" description="Conserved hypothetical protein CHP02391" evidence="1">
    <location>
        <begin position="35"/>
        <end position="152"/>
    </location>
</feature>
<dbReference type="Proteomes" id="UP000824280">
    <property type="component" value="Chromosome"/>
</dbReference>
<evidence type="ECO:0000259" key="1">
    <source>
        <dbReference type="Pfam" id="PF09509"/>
    </source>
</evidence>
<accession>A0ABX8ZEB4</accession>
<dbReference type="EMBL" id="CP081297">
    <property type="protein sequence ID" value="QZD87341.1"/>
    <property type="molecule type" value="Genomic_DNA"/>
</dbReference>
<gene>
    <name evidence="2" type="ORF">K3166_01105</name>
</gene>
<proteinExistence type="predicted"/>
<evidence type="ECO:0000313" key="3">
    <source>
        <dbReference type="Proteomes" id="UP000824280"/>
    </source>
</evidence>
<organism evidence="2 3">
    <name type="scientific">Qipengyuania psychrotolerans</name>
    <dbReference type="NCBI Taxonomy" id="2867238"/>
    <lineage>
        <taxon>Bacteria</taxon>
        <taxon>Pseudomonadati</taxon>
        <taxon>Pseudomonadota</taxon>
        <taxon>Alphaproteobacteria</taxon>
        <taxon>Sphingomonadales</taxon>
        <taxon>Erythrobacteraceae</taxon>
        <taxon>Qipengyuania</taxon>
    </lineage>
</organism>
<protein>
    <submittedName>
        <fullName evidence="2">TIGR02391 family protein</fullName>
    </submittedName>
</protein>
<dbReference type="RefSeq" id="WP_221422879.1">
    <property type="nucleotide sequence ID" value="NZ_CP081297.1"/>
</dbReference>
<keyword evidence="3" id="KW-1185">Reference proteome</keyword>
<reference evidence="2 3" key="1">
    <citation type="submission" date="2021-08" db="EMBL/GenBank/DDBJ databases">
        <title>Comparative Genomics Analysis of the Genus Qipengyuania Reveals Extensive Genetic Diversity and Metabolic Versatility, Including the Description of Fifteen Novel Species.</title>
        <authorList>
            <person name="Liu Y."/>
        </authorList>
    </citation>
    <scope>NUCLEOTIDE SEQUENCE [LARGE SCALE GENOMIC DNA]</scope>
    <source>
        <strain evidence="2 3">1XM2-8</strain>
    </source>
</reference>
<dbReference type="NCBIfam" id="TIGR02391">
    <property type="entry name" value="hypoth_ymh"/>
    <property type="match status" value="1"/>
</dbReference>